<comment type="caution">
    <text evidence="1">The sequence shown here is derived from an EMBL/GenBank/DDBJ whole genome shotgun (WGS) entry which is preliminary data.</text>
</comment>
<dbReference type="EMBL" id="JBBXMP010000161">
    <property type="protein sequence ID" value="KAL0060790.1"/>
    <property type="molecule type" value="Genomic_DNA"/>
</dbReference>
<gene>
    <name evidence="1" type="ORF">AAF712_012433</name>
</gene>
<name>A0ABR2ZHG4_9AGAR</name>
<keyword evidence="2" id="KW-1185">Reference proteome</keyword>
<accession>A0ABR2ZHG4</accession>
<evidence type="ECO:0000313" key="2">
    <source>
        <dbReference type="Proteomes" id="UP001437256"/>
    </source>
</evidence>
<evidence type="ECO:0000313" key="1">
    <source>
        <dbReference type="EMBL" id="KAL0060790.1"/>
    </source>
</evidence>
<protein>
    <submittedName>
        <fullName evidence="1">Uncharacterized protein</fullName>
    </submittedName>
</protein>
<organism evidence="1 2">
    <name type="scientific">Marasmius tenuissimus</name>
    <dbReference type="NCBI Taxonomy" id="585030"/>
    <lineage>
        <taxon>Eukaryota</taxon>
        <taxon>Fungi</taxon>
        <taxon>Dikarya</taxon>
        <taxon>Basidiomycota</taxon>
        <taxon>Agaricomycotina</taxon>
        <taxon>Agaricomycetes</taxon>
        <taxon>Agaricomycetidae</taxon>
        <taxon>Agaricales</taxon>
        <taxon>Marasmiineae</taxon>
        <taxon>Marasmiaceae</taxon>
        <taxon>Marasmius</taxon>
    </lineage>
</organism>
<proteinExistence type="predicted"/>
<sequence length="356" mass="40477">MPNKDIEHYYLHEFQAIRAEPQYTRVQFPTPWPSSEDLACLVQKASSQFVYATTAVRSIQLTGSNPVTQLRRILEYTPENASPESSSFSALDELYHMILSLTPNHERLLSILAAALIIPPHASPSPNFIELLLDLPPGEVDLTLRSMHSVLKIGDGDTPIGVYHTSFIDFLYDPSRSQQFHISRVTRHDALACQWLRALTHQVQADPSIVLKGDPLLLAPNLRRLLEAWAHFCFQDNQPTKEVVEERDNFLQSVLSTFPDQQKLLTVLMQSILLPTEESQILHELGVLPGDPSTMNLLRACQLATSYSHGLKMKPFFVDFLFNPSQQYYIDLQKHQDYVARLWIQALVPKNLPVSR</sequence>
<dbReference type="Proteomes" id="UP001437256">
    <property type="component" value="Unassembled WGS sequence"/>
</dbReference>
<reference evidence="1 2" key="1">
    <citation type="submission" date="2024-05" db="EMBL/GenBank/DDBJ databases">
        <title>A draft genome resource for the thread blight pathogen Marasmius tenuissimus strain MS-2.</title>
        <authorList>
            <person name="Yulfo-Soto G.E."/>
            <person name="Baruah I.K."/>
            <person name="Amoako-Attah I."/>
            <person name="Bukari Y."/>
            <person name="Meinhardt L.W."/>
            <person name="Bailey B.A."/>
            <person name="Cohen S.P."/>
        </authorList>
    </citation>
    <scope>NUCLEOTIDE SEQUENCE [LARGE SCALE GENOMIC DNA]</scope>
    <source>
        <strain evidence="1 2">MS-2</strain>
    </source>
</reference>